<evidence type="ECO:0000256" key="1">
    <source>
        <dbReference type="SAM" id="SignalP"/>
    </source>
</evidence>
<dbReference type="RefSeq" id="WP_034210984.1">
    <property type="nucleotide sequence ID" value="NZ_AVCK01000012.1"/>
</dbReference>
<accession>A0A091B599</accession>
<dbReference type="AlphaFoldDB" id="A0A091B599"/>
<keyword evidence="1" id="KW-0732">Signal</keyword>
<evidence type="ECO:0000313" key="2">
    <source>
        <dbReference type="EMBL" id="KFN46896.1"/>
    </source>
</evidence>
<comment type="caution">
    <text evidence="2">The sequence shown here is derived from an EMBL/GenBank/DDBJ whole genome shotgun (WGS) entry which is preliminary data.</text>
</comment>
<keyword evidence="3" id="KW-1185">Reference proteome</keyword>
<name>A0A091B599_9GAMM</name>
<dbReference type="Proteomes" id="UP000029393">
    <property type="component" value="Unassembled WGS sequence"/>
</dbReference>
<organism evidence="2 3">
    <name type="scientific">Arenimonas metalli CF5-1</name>
    <dbReference type="NCBI Taxonomy" id="1384056"/>
    <lineage>
        <taxon>Bacteria</taxon>
        <taxon>Pseudomonadati</taxon>
        <taxon>Pseudomonadota</taxon>
        <taxon>Gammaproteobacteria</taxon>
        <taxon>Lysobacterales</taxon>
        <taxon>Lysobacteraceae</taxon>
        <taxon>Arenimonas</taxon>
    </lineage>
</organism>
<protein>
    <submittedName>
        <fullName evidence="2">Uncharacterized protein</fullName>
    </submittedName>
</protein>
<proteinExistence type="predicted"/>
<feature type="chain" id="PRO_5001870840" evidence="1">
    <location>
        <begin position="27"/>
        <end position="128"/>
    </location>
</feature>
<sequence length="128" mass="13878">MKFGLGLLLTGLVVAAAALAPAPVRADDSHDCTEGCYIITCNKEVCATWRCDDQGCRLLNTFYRNFDDITPNRAGKRSAPLAPDVAHARVCPAGKPCEVYELSVEGALHLGSFDNVGDVVKDRRAQRR</sequence>
<dbReference type="OrthoDB" id="9899671at2"/>
<feature type="signal peptide" evidence="1">
    <location>
        <begin position="1"/>
        <end position="26"/>
    </location>
</feature>
<evidence type="ECO:0000313" key="3">
    <source>
        <dbReference type="Proteomes" id="UP000029393"/>
    </source>
</evidence>
<reference evidence="2 3" key="1">
    <citation type="submission" date="2013-09" db="EMBL/GenBank/DDBJ databases">
        <title>Genome sequencing of Arenimonas metalli.</title>
        <authorList>
            <person name="Chen F."/>
            <person name="Wang G."/>
        </authorList>
    </citation>
    <scope>NUCLEOTIDE SEQUENCE [LARGE SCALE GENOMIC DNA]</scope>
    <source>
        <strain evidence="2 3">CF5-1</strain>
    </source>
</reference>
<dbReference type="EMBL" id="AVCK01000012">
    <property type="protein sequence ID" value="KFN46896.1"/>
    <property type="molecule type" value="Genomic_DNA"/>
</dbReference>
<dbReference type="PATRIC" id="fig|1384056.3.peg.822"/>
<gene>
    <name evidence="2" type="ORF">N787_00960</name>
</gene>